<dbReference type="RefSeq" id="WP_083467636.1">
    <property type="nucleotide sequence ID" value="NZ_LDJX01000008.1"/>
</dbReference>
<dbReference type="InterPro" id="IPR017850">
    <property type="entry name" value="Alkaline_phosphatase_core_sf"/>
</dbReference>
<organism evidence="8 9">
    <name type="scientific">Croceitalea dokdonensis DOKDO 023</name>
    <dbReference type="NCBI Taxonomy" id="1300341"/>
    <lineage>
        <taxon>Bacteria</taxon>
        <taxon>Pseudomonadati</taxon>
        <taxon>Bacteroidota</taxon>
        <taxon>Flavobacteriia</taxon>
        <taxon>Flavobacteriales</taxon>
        <taxon>Flavobacteriaceae</taxon>
        <taxon>Croceitalea</taxon>
    </lineage>
</organism>
<gene>
    <name evidence="8" type="ORF">I595_3351</name>
</gene>
<keyword evidence="4" id="KW-0732">Signal</keyword>
<dbReference type="InterPro" id="IPR035874">
    <property type="entry name" value="IDS"/>
</dbReference>
<dbReference type="Gene3D" id="3.40.720.10">
    <property type="entry name" value="Alkaline Phosphatase, subunit A"/>
    <property type="match status" value="1"/>
</dbReference>
<comment type="cofactor">
    <cofactor evidence="1">
        <name>Ca(2+)</name>
        <dbReference type="ChEBI" id="CHEBI:29108"/>
    </cofactor>
</comment>
<protein>
    <recommendedName>
        <fullName evidence="7">Sulfatase N-terminal domain-containing protein</fullName>
    </recommendedName>
</protein>
<name>A0A0P7AW13_9FLAO</name>
<dbReference type="CDD" id="cd16030">
    <property type="entry name" value="iduronate-2-sulfatase"/>
    <property type="match status" value="1"/>
</dbReference>
<keyword evidence="6" id="KW-0106">Calcium</keyword>
<dbReference type="SUPFAM" id="SSF53649">
    <property type="entry name" value="Alkaline phosphatase-like"/>
    <property type="match status" value="1"/>
</dbReference>
<evidence type="ECO:0000256" key="5">
    <source>
        <dbReference type="ARBA" id="ARBA00022801"/>
    </source>
</evidence>
<accession>A0A0P7AW13</accession>
<evidence type="ECO:0000313" key="8">
    <source>
        <dbReference type="EMBL" id="KPM30530.1"/>
    </source>
</evidence>
<dbReference type="PROSITE" id="PS00149">
    <property type="entry name" value="SULFATASE_2"/>
    <property type="match status" value="1"/>
</dbReference>
<comment type="caution">
    <text evidence="8">The sequence shown here is derived from an EMBL/GenBank/DDBJ whole genome shotgun (WGS) entry which is preliminary data.</text>
</comment>
<reference evidence="8 9" key="1">
    <citation type="submission" date="2015-09" db="EMBL/GenBank/DDBJ databases">
        <title>Genome sequence of the marine flavobacterium Croceitalea dokdonensis DOKDO 023 that contains proton- and sodium-pumping rhodopsins.</title>
        <authorList>
            <person name="Kwon S.-K."/>
            <person name="Lee H.K."/>
            <person name="Kwak M.-J."/>
            <person name="Kim J.F."/>
        </authorList>
    </citation>
    <scope>NUCLEOTIDE SEQUENCE [LARGE SCALE GENOMIC DNA]</scope>
    <source>
        <strain evidence="8 9">DOKDO 023</strain>
    </source>
</reference>
<dbReference type="InterPro" id="IPR024607">
    <property type="entry name" value="Sulfatase_CS"/>
</dbReference>
<dbReference type="EMBL" id="LDJX01000008">
    <property type="protein sequence ID" value="KPM30530.1"/>
    <property type="molecule type" value="Genomic_DNA"/>
</dbReference>
<evidence type="ECO:0000256" key="2">
    <source>
        <dbReference type="ARBA" id="ARBA00008779"/>
    </source>
</evidence>
<dbReference type="GO" id="GO:0005737">
    <property type="term" value="C:cytoplasm"/>
    <property type="evidence" value="ECO:0007669"/>
    <property type="project" value="TreeGrafter"/>
</dbReference>
<keyword evidence="3" id="KW-0479">Metal-binding</keyword>
<evidence type="ECO:0000259" key="7">
    <source>
        <dbReference type="Pfam" id="PF00884"/>
    </source>
</evidence>
<keyword evidence="9" id="KW-1185">Reference proteome</keyword>
<evidence type="ECO:0000256" key="4">
    <source>
        <dbReference type="ARBA" id="ARBA00022729"/>
    </source>
</evidence>
<dbReference type="PANTHER" id="PTHR45953">
    <property type="entry name" value="IDURONATE 2-SULFATASE"/>
    <property type="match status" value="1"/>
</dbReference>
<dbReference type="PATRIC" id="fig|1300341.3.peg.3497"/>
<dbReference type="Proteomes" id="UP000050280">
    <property type="component" value="Unassembled WGS sequence"/>
</dbReference>
<evidence type="ECO:0000256" key="6">
    <source>
        <dbReference type="ARBA" id="ARBA00022837"/>
    </source>
</evidence>
<dbReference type="Pfam" id="PF00884">
    <property type="entry name" value="Sulfatase"/>
    <property type="match status" value="1"/>
</dbReference>
<comment type="similarity">
    <text evidence="2">Belongs to the sulfatase family.</text>
</comment>
<dbReference type="OrthoDB" id="9763552at2"/>
<dbReference type="PANTHER" id="PTHR45953:SF1">
    <property type="entry name" value="IDURONATE 2-SULFATASE"/>
    <property type="match status" value="1"/>
</dbReference>
<dbReference type="GO" id="GO:0046872">
    <property type="term" value="F:metal ion binding"/>
    <property type="evidence" value="ECO:0007669"/>
    <property type="project" value="UniProtKB-KW"/>
</dbReference>
<feature type="domain" description="Sulfatase N-terminal" evidence="7">
    <location>
        <begin position="42"/>
        <end position="383"/>
    </location>
</feature>
<evidence type="ECO:0000256" key="1">
    <source>
        <dbReference type="ARBA" id="ARBA00001913"/>
    </source>
</evidence>
<keyword evidence="5" id="KW-0378">Hydrolase</keyword>
<proteinExistence type="inferred from homology"/>
<dbReference type="GO" id="GO:0004423">
    <property type="term" value="F:iduronate-2-sulfatase activity"/>
    <property type="evidence" value="ECO:0007669"/>
    <property type="project" value="InterPro"/>
</dbReference>
<dbReference type="InterPro" id="IPR000917">
    <property type="entry name" value="Sulfatase_N"/>
</dbReference>
<sequence>MNNRFKKSIGNEFDAKRWIPLIPLLFLAVIAVSQNANTEQKPNILFIAVDDLRPELNVYGANHIQSPNLDKLGAESMVFERAYCNIPVCGASRASIMTGLRPTWNRFIDYKTRKDEEASSVPSLPYTFKKSGYKTVSIGKVYHNRNDDKKAWDYIWHPGFENRGYVLPKNIKYNQKGDNGPAYEMADVLDTAYADGKIANKAIADINELSKSNQPFFLAVGFMKPHLPFTAPKKYWDLYDSNDIQLPKNFSQPESTPSKAFHSYGELRQYQDIPKRKEGDVDEEQAKTLIHGYYAAVSYVDAQIGRVLQELDRLGLSENTIVVLWGDHGWNLGNHKIWCKHSTFESSLRTPLFLKVPGKTEGQHSKDIAEFIDIYPTLCDLTKIEKPKHLDGISLKPILEGKRSDKDYAVSKFKDAVALIKGDLFYTEWLNEKGEIQERMLFDHSTDPWELENLAEQASHKATVKQLSKELREKWGDEFYKEVE</sequence>
<evidence type="ECO:0000313" key="9">
    <source>
        <dbReference type="Proteomes" id="UP000050280"/>
    </source>
</evidence>
<evidence type="ECO:0000256" key="3">
    <source>
        <dbReference type="ARBA" id="ARBA00022723"/>
    </source>
</evidence>
<dbReference type="STRING" id="1300341.I595_3351"/>
<dbReference type="AlphaFoldDB" id="A0A0P7AW13"/>